<reference evidence="11" key="1">
    <citation type="submission" date="2020-01" db="EMBL/GenBank/DDBJ databases">
        <title>Identification and Expression Profiles Analysis of Chemosensory Genes from the Antennal Transcriptome of Ceracris kiangsu Tsai (Orthoptera: Acrididae).</title>
        <authorList>
            <person name="Li R."/>
            <person name="Jiang G.-f."/>
        </authorList>
    </citation>
    <scope>NUCLEOTIDE SEQUENCE</scope>
</reference>
<proteinExistence type="evidence at transcript level"/>
<keyword evidence="7 10" id="KW-0472">Membrane</keyword>
<dbReference type="PANTHER" id="PTHR21137:SF3">
    <property type="entry name" value="ODORANT RECEPTOR 30A-RELATED"/>
    <property type="match status" value="1"/>
</dbReference>
<evidence type="ECO:0000256" key="4">
    <source>
        <dbReference type="ARBA" id="ARBA00022692"/>
    </source>
</evidence>
<evidence type="ECO:0000256" key="7">
    <source>
        <dbReference type="ARBA" id="ARBA00023136"/>
    </source>
</evidence>
<evidence type="ECO:0000313" key="11">
    <source>
        <dbReference type="EMBL" id="QJX74285.1"/>
    </source>
</evidence>
<protein>
    <recommendedName>
        <fullName evidence="10">Odorant receptor</fullName>
    </recommendedName>
</protein>
<dbReference type="GO" id="GO:0005886">
    <property type="term" value="C:plasma membrane"/>
    <property type="evidence" value="ECO:0007669"/>
    <property type="project" value="UniProtKB-SubCell"/>
</dbReference>
<comment type="similarity">
    <text evidence="10">Belongs to the insect chemoreceptor superfamily. Heteromeric odorant receptor channel (TC 1.A.69) family.</text>
</comment>
<comment type="subcellular location">
    <subcellularLocation>
        <location evidence="1 10">Cell membrane</location>
        <topology evidence="1 10">Multi-pass membrane protein</topology>
    </subcellularLocation>
</comment>
<evidence type="ECO:0000256" key="9">
    <source>
        <dbReference type="ARBA" id="ARBA00023224"/>
    </source>
</evidence>
<dbReference type="EMBL" id="MT072557">
    <property type="protein sequence ID" value="QJX74285.1"/>
    <property type="molecule type" value="mRNA"/>
</dbReference>
<dbReference type="PANTHER" id="PTHR21137">
    <property type="entry name" value="ODORANT RECEPTOR"/>
    <property type="match status" value="1"/>
</dbReference>
<dbReference type="GO" id="GO:0007165">
    <property type="term" value="P:signal transduction"/>
    <property type="evidence" value="ECO:0007669"/>
    <property type="project" value="UniProtKB-KW"/>
</dbReference>
<evidence type="ECO:0000256" key="5">
    <source>
        <dbReference type="ARBA" id="ARBA00022725"/>
    </source>
</evidence>
<evidence type="ECO:0000256" key="6">
    <source>
        <dbReference type="ARBA" id="ARBA00022989"/>
    </source>
</evidence>
<feature type="transmembrane region" description="Helical" evidence="10">
    <location>
        <begin position="45"/>
        <end position="65"/>
    </location>
</feature>
<keyword evidence="8 10" id="KW-0675">Receptor</keyword>
<organism evidence="11">
    <name type="scientific">Ceracris kiangsu</name>
    <name type="common">Yellow-spined bamboo locust</name>
    <name type="synonym">Rammeacris kiangsu</name>
    <dbReference type="NCBI Taxonomy" id="227354"/>
    <lineage>
        <taxon>Eukaryota</taxon>
        <taxon>Metazoa</taxon>
        <taxon>Ecdysozoa</taxon>
        <taxon>Arthropoda</taxon>
        <taxon>Hexapoda</taxon>
        <taxon>Insecta</taxon>
        <taxon>Pterygota</taxon>
        <taxon>Neoptera</taxon>
        <taxon>Polyneoptera</taxon>
        <taxon>Orthoptera</taxon>
        <taxon>Caelifera</taxon>
        <taxon>Acrididea</taxon>
        <taxon>Acridomorpha</taxon>
        <taxon>Acridoidea</taxon>
        <taxon>Acrididae</taxon>
        <taxon>Gomphocerinae</taxon>
        <taxon>Ceracris</taxon>
    </lineage>
</organism>
<feature type="transmembrane region" description="Helical" evidence="10">
    <location>
        <begin position="143"/>
        <end position="161"/>
    </location>
</feature>
<dbReference type="AlphaFoldDB" id="A0A6M6DQE2"/>
<keyword evidence="4 10" id="KW-0812">Transmembrane</keyword>
<evidence type="ECO:0000256" key="3">
    <source>
        <dbReference type="ARBA" id="ARBA00022606"/>
    </source>
</evidence>
<dbReference type="Pfam" id="PF02949">
    <property type="entry name" value="7tm_6"/>
    <property type="match status" value="1"/>
</dbReference>
<dbReference type="GO" id="GO:0004984">
    <property type="term" value="F:olfactory receptor activity"/>
    <property type="evidence" value="ECO:0007669"/>
    <property type="project" value="InterPro"/>
</dbReference>
<sequence>MDWNPREEAPLTWRQTASSVIRFDVRILYVIGVWAMPVTKLYRTYTGVILVLAVAYSVEAVMHIWSVRKNMEEVTLALSTYAVIVTSCFKLLSFLQHEPGYWRLVRRLDALVADQKRFCEERPPLQTVFDEAKKRATRYPNALRIYNTSLILAWVFSPLLAPHGQRPLPFHQLPLSETDDFPLYLASYLMQSLCMFSLCLVSGCLDSFFTATMIHTAAQFKILSLRIASLRQDNGERKQDTRSDVHEKVRKDAATEHVYEELRLCIRTHQEITSFVAHLESVMNPIAALQLITGVTNGCLMIFPTAASSESGALLKCIGCMPTICSQVLIYCLGAHAVMEQSEAVSEAAYGSAWPDTSPRCRRALLVVMARAMKPLTLTAGGIYTIERATFLSLLNAGYSYYALLKNFNSRE</sequence>
<keyword evidence="6 10" id="KW-1133">Transmembrane helix</keyword>
<evidence type="ECO:0000256" key="8">
    <source>
        <dbReference type="ARBA" id="ARBA00023170"/>
    </source>
</evidence>
<feature type="transmembrane region" description="Helical" evidence="10">
    <location>
        <begin position="181"/>
        <end position="205"/>
    </location>
</feature>
<dbReference type="InterPro" id="IPR004117">
    <property type="entry name" value="7tm6_olfct_rcpt"/>
</dbReference>
<dbReference type="GO" id="GO:0005549">
    <property type="term" value="F:odorant binding"/>
    <property type="evidence" value="ECO:0007669"/>
    <property type="project" value="InterPro"/>
</dbReference>
<keyword evidence="3 10" id="KW-0716">Sensory transduction</keyword>
<comment type="caution">
    <text evidence="10">Lacks conserved residue(s) required for the propagation of feature annotation.</text>
</comment>
<keyword evidence="5 10" id="KW-0552">Olfaction</keyword>
<accession>A0A6M6DQE2</accession>
<keyword evidence="9 10" id="KW-0807">Transducer</keyword>
<evidence type="ECO:0000256" key="2">
    <source>
        <dbReference type="ARBA" id="ARBA00022475"/>
    </source>
</evidence>
<evidence type="ECO:0000256" key="10">
    <source>
        <dbReference type="RuleBase" id="RU351113"/>
    </source>
</evidence>
<keyword evidence="2" id="KW-1003">Cell membrane</keyword>
<name>A0A6M6DQE2_CERKI</name>
<evidence type="ECO:0000256" key="1">
    <source>
        <dbReference type="ARBA" id="ARBA00004651"/>
    </source>
</evidence>